<accession>F4RTK9</accession>
<dbReference type="CDD" id="cd00333">
    <property type="entry name" value="MIP"/>
    <property type="match status" value="1"/>
</dbReference>
<dbReference type="InterPro" id="IPR050363">
    <property type="entry name" value="MIP/Aquaporin"/>
</dbReference>
<dbReference type="HOGENOM" id="CLU_498815_0_0_1"/>
<dbReference type="eggNOG" id="KOG0224">
    <property type="taxonomic scope" value="Eukaryota"/>
</dbReference>
<organism evidence="12">
    <name type="scientific">Melampsora larici-populina (strain 98AG31 / pathotype 3-4-7)</name>
    <name type="common">Poplar leaf rust fungus</name>
    <dbReference type="NCBI Taxonomy" id="747676"/>
    <lineage>
        <taxon>Eukaryota</taxon>
        <taxon>Fungi</taxon>
        <taxon>Dikarya</taxon>
        <taxon>Basidiomycota</taxon>
        <taxon>Pucciniomycotina</taxon>
        <taxon>Pucciniomycetes</taxon>
        <taxon>Pucciniales</taxon>
        <taxon>Melampsoraceae</taxon>
        <taxon>Melampsora</taxon>
    </lineage>
</organism>
<feature type="compositionally biased region" description="Polar residues" evidence="9">
    <location>
        <begin position="12"/>
        <end position="23"/>
    </location>
</feature>
<evidence type="ECO:0000313" key="11">
    <source>
        <dbReference type="EMBL" id="EGG04320.1"/>
    </source>
</evidence>
<dbReference type="Proteomes" id="UP000001072">
    <property type="component" value="Unassembled WGS sequence"/>
</dbReference>
<keyword evidence="5" id="KW-0677">Repeat</keyword>
<reference evidence="12" key="1">
    <citation type="journal article" date="2011" name="Proc. Natl. Acad. Sci. U.S.A.">
        <title>Obligate biotrophy features unraveled by the genomic analysis of rust fungi.</title>
        <authorList>
            <person name="Duplessis S."/>
            <person name="Cuomo C.A."/>
            <person name="Lin Y.-C."/>
            <person name="Aerts A."/>
            <person name="Tisserant E."/>
            <person name="Veneault-Fourrey C."/>
            <person name="Joly D.L."/>
            <person name="Hacquard S."/>
            <person name="Amselem J."/>
            <person name="Cantarel B.L."/>
            <person name="Chiu R."/>
            <person name="Coutinho P.M."/>
            <person name="Feau N."/>
            <person name="Field M."/>
            <person name="Frey P."/>
            <person name="Gelhaye E."/>
            <person name="Goldberg J."/>
            <person name="Grabherr M.G."/>
            <person name="Kodira C.D."/>
            <person name="Kohler A."/>
            <person name="Kuees U."/>
            <person name="Lindquist E.A."/>
            <person name="Lucas S.M."/>
            <person name="Mago R."/>
            <person name="Mauceli E."/>
            <person name="Morin E."/>
            <person name="Murat C."/>
            <person name="Pangilinan J.L."/>
            <person name="Park R."/>
            <person name="Pearson M."/>
            <person name="Quesneville H."/>
            <person name="Rouhier N."/>
            <person name="Sakthikumar S."/>
            <person name="Salamov A.A."/>
            <person name="Schmutz J."/>
            <person name="Selles B."/>
            <person name="Shapiro H."/>
            <person name="Tanguay P."/>
            <person name="Tuskan G.A."/>
            <person name="Henrissat B."/>
            <person name="Van de Peer Y."/>
            <person name="Rouze P."/>
            <person name="Ellis J.G."/>
            <person name="Dodds P.N."/>
            <person name="Schein J.E."/>
            <person name="Zhong S."/>
            <person name="Hamelin R.C."/>
            <person name="Grigoriev I.V."/>
            <person name="Szabo L.J."/>
            <person name="Martin F."/>
        </authorList>
    </citation>
    <scope>NUCLEOTIDE SEQUENCE [LARGE SCALE GENOMIC DNA]</scope>
    <source>
        <strain evidence="12">98AG31 / pathotype 3-4-7</strain>
    </source>
</reference>
<comment type="subcellular location">
    <subcellularLocation>
        <location evidence="1">Membrane</location>
        <topology evidence="1">Multi-pass membrane protein</topology>
    </subcellularLocation>
</comment>
<evidence type="ECO:0000256" key="7">
    <source>
        <dbReference type="ARBA" id="ARBA00023136"/>
    </source>
</evidence>
<comment type="similarity">
    <text evidence="2">Belongs to the MIP/aquaporin (TC 1.A.8) family.</text>
</comment>
<dbReference type="PANTHER" id="PTHR43829">
    <property type="entry name" value="AQUAPORIN OR AQUAGLYCEROPORIN RELATED"/>
    <property type="match status" value="1"/>
</dbReference>
<evidence type="ECO:0000256" key="8">
    <source>
        <dbReference type="ARBA" id="ARBA00034651"/>
    </source>
</evidence>
<dbReference type="PANTHER" id="PTHR43829:SF9">
    <property type="entry name" value="AQUAPORIN-9"/>
    <property type="match status" value="1"/>
</dbReference>
<dbReference type="FunCoup" id="F4RTK9">
    <property type="interactions" value="42"/>
</dbReference>
<dbReference type="GO" id="GO:0005886">
    <property type="term" value="C:plasma membrane"/>
    <property type="evidence" value="ECO:0007669"/>
    <property type="project" value="TreeGrafter"/>
</dbReference>
<evidence type="ECO:0000256" key="4">
    <source>
        <dbReference type="ARBA" id="ARBA00022692"/>
    </source>
</evidence>
<dbReference type="VEuPathDB" id="FungiDB:MELLADRAFT_117123"/>
<dbReference type="PROSITE" id="PS00221">
    <property type="entry name" value="MIP"/>
    <property type="match status" value="1"/>
</dbReference>
<keyword evidence="4 10" id="KW-0812">Transmembrane</keyword>
<feature type="transmembrane region" description="Helical" evidence="10">
    <location>
        <begin position="407"/>
        <end position="424"/>
    </location>
</feature>
<dbReference type="RefSeq" id="XP_007412449.1">
    <property type="nucleotide sequence ID" value="XM_007412387.1"/>
</dbReference>
<evidence type="ECO:0000313" key="12">
    <source>
        <dbReference type="Proteomes" id="UP000001072"/>
    </source>
</evidence>
<dbReference type="Pfam" id="PF00230">
    <property type="entry name" value="MIP"/>
    <property type="match status" value="1"/>
</dbReference>
<feature type="region of interest" description="Disordered" evidence="9">
    <location>
        <begin position="1"/>
        <end position="23"/>
    </location>
</feature>
<dbReference type="GO" id="GO:0015254">
    <property type="term" value="F:glycerol channel activity"/>
    <property type="evidence" value="ECO:0007669"/>
    <property type="project" value="TreeGrafter"/>
</dbReference>
<keyword evidence="6 10" id="KW-1133">Transmembrane helix</keyword>
<keyword evidence="7 10" id="KW-0472">Membrane</keyword>
<dbReference type="NCBIfam" id="TIGR00861">
    <property type="entry name" value="MIP"/>
    <property type="match status" value="1"/>
</dbReference>
<evidence type="ECO:0000256" key="6">
    <source>
        <dbReference type="ARBA" id="ARBA00022989"/>
    </source>
</evidence>
<name>F4RTK9_MELLP</name>
<evidence type="ECO:0008006" key="13">
    <source>
        <dbReference type="Google" id="ProtNLM"/>
    </source>
</evidence>
<comment type="catalytic activity">
    <reaction evidence="8">
        <text>H2O(in) = H2O(out)</text>
        <dbReference type="Rhea" id="RHEA:29667"/>
        <dbReference type="ChEBI" id="CHEBI:15377"/>
    </reaction>
</comment>
<dbReference type="GeneID" id="18925952"/>
<feature type="compositionally biased region" description="Polar residues" evidence="9">
    <location>
        <begin position="228"/>
        <end position="240"/>
    </location>
</feature>
<feature type="transmembrane region" description="Helical" evidence="10">
    <location>
        <begin position="300"/>
        <end position="318"/>
    </location>
</feature>
<dbReference type="KEGG" id="mlr:MELLADRAFT_117123"/>
<proteinExistence type="inferred from homology"/>
<dbReference type="Gene3D" id="1.20.1080.10">
    <property type="entry name" value="Glycerol uptake facilitator protein"/>
    <property type="match status" value="1"/>
</dbReference>
<keyword evidence="3" id="KW-0813">Transport</keyword>
<evidence type="ECO:0000256" key="2">
    <source>
        <dbReference type="ARBA" id="ARBA00006175"/>
    </source>
</evidence>
<dbReference type="GO" id="GO:0015250">
    <property type="term" value="F:water channel activity"/>
    <property type="evidence" value="ECO:0007669"/>
    <property type="project" value="TreeGrafter"/>
</dbReference>
<evidence type="ECO:0000256" key="10">
    <source>
        <dbReference type="SAM" id="Phobius"/>
    </source>
</evidence>
<dbReference type="InterPro" id="IPR022357">
    <property type="entry name" value="MIP_CS"/>
</dbReference>
<evidence type="ECO:0000256" key="1">
    <source>
        <dbReference type="ARBA" id="ARBA00004141"/>
    </source>
</evidence>
<dbReference type="FunFam" id="1.20.1080.10:FF:000027">
    <property type="entry name" value="MIP aquaporin"/>
    <property type="match status" value="1"/>
</dbReference>
<dbReference type="SUPFAM" id="SSF81338">
    <property type="entry name" value="Aquaporin-like"/>
    <property type="match status" value="1"/>
</dbReference>
<dbReference type="InParanoid" id="F4RTK9"/>
<evidence type="ECO:0000256" key="5">
    <source>
        <dbReference type="ARBA" id="ARBA00022737"/>
    </source>
</evidence>
<protein>
    <recommendedName>
        <fullName evidence="13">Aquaporin</fullName>
    </recommendedName>
</protein>
<feature type="transmembrane region" description="Helical" evidence="10">
    <location>
        <begin position="346"/>
        <end position="367"/>
    </location>
</feature>
<dbReference type="EMBL" id="GL883119">
    <property type="protein sequence ID" value="EGG04320.1"/>
    <property type="molecule type" value="Genomic_DNA"/>
</dbReference>
<sequence length="546" mass="60920">MSSNKFWDHTQKPSTPCQIDTLNSEFSKNPDDWITDTGTKYVVSRSISPNADDITPYLSSHPRTPSLIEAETPAYSLGRAFGVDQDIGHDLHHSFSQKHEASKNSDQRKWSKHLPIPLTSFPRCKSLASIRDKYRHHNFHDTNHPNIPDSTSSPKYIIATPEMLQKLCLESQKMIKKTVSDSDDEEKFKSPENTDFEIKDLNKSHSIQLVPTKNGSVEQIEYVNPSSPITDSVTLQSNSPGPEPLRSVPRNSYQNFKLATREFAAEFLGTCILILFGNGVNNQVTLNSSRAVSGTDKGDYLSISFGWGIGVMIGVYVAGRASNGHLNPAVTLSMASFRGFSWKKVLPYWVAQVLGAWLGATLVQAIYSEALNLYEGAKSLRTLTGPRSTGALFFTSPAEYMSDVNCFFQEFLNTAILLLVILAINDRKHSPSPDGMNPFILLWVIVGLGACLGSQTAYAMNPARDFGPRIMASCFGYGTEVWSFKHFYWIWTPWIATCGGGLFGSLVYDLFIYTGSDSPLNQDVHSKFMNWFKKDKTKVIYDKNMC</sequence>
<dbReference type="STRING" id="747676.F4RTK9"/>
<evidence type="ECO:0000256" key="3">
    <source>
        <dbReference type="ARBA" id="ARBA00022448"/>
    </source>
</evidence>
<dbReference type="PRINTS" id="PR00783">
    <property type="entry name" value="MINTRINSICP"/>
</dbReference>
<feature type="region of interest" description="Disordered" evidence="9">
    <location>
        <begin position="228"/>
        <end position="248"/>
    </location>
</feature>
<feature type="transmembrane region" description="Helical" evidence="10">
    <location>
        <begin position="436"/>
        <end position="458"/>
    </location>
</feature>
<feature type="transmembrane region" description="Helical" evidence="10">
    <location>
        <begin position="488"/>
        <end position="511"/>
    </location>
</feature>
<keyword evidence="12" id="KW-1185">Reference proteome</keyword>
<dbReference type="InterPro" id="IPR023271">
    <property type="entry name" value="Aquaporin-like"/>
</dbReference>
<dbReference type="AlphaFoldDB" id="F4RTK9"/>
<gene>
    <name evidence="11" type="ORF">MELLADRAFT_117123</name>
</gene>
<evidence type="ECO:0000256" key="9">
    <source>
        <dbReference type="SAM" id="MobiDB-lite"/>
    </source>
</evidence>
<feature type="transmembrane region" description="Helical" evidence="10">
    <location>
        <begin position="263"/>
        <end position="280"/>
    </location>
</feature>
<dbReference type="OrthoDB" id="3222at2759"/>
<feature type="compositionally biased region" description="Basic and acidic residues" evidence="9">
    <location>
        <begin position="1"/>
        <end position="11"/>
    </location>
</feature>
<dbReference type="InterPro" id="IPR000425">
    <property type="entry name" value="MIP"/>
</dbReference>